<dbReference type="GO" id="GO:0005524">
    <property type="term" value="F:ATP binding"/>
    <property type="evidence" value="ECO:0007669"/>
    <property type="project" value="UniProtKB-KW"/>
</dbReference>
<evidence type="ECO:0000259" key="1">
    <source>
        <dbReference type="Pfam" id="PF01935"/>
    </source>
</evidence>
<proteinExistence type="predicted"/>
<dbReference type="EMBL" id="JACCEL010000046">
    <property type="protein sequence ID" value="MBG9979305.1"/>
    <property type="molecule type" value="Genomic_DNA"/>
</dbReference>
<evidence type="ECO:0000313" key="2">
    <source>
        <dbReference type="EMBL" id="MBG9979305.1"/>
    </source>
</evidence>
<organism evidence="2 3">
    <name type="scientific">Ruoffia tabacinasalis</name>
    <dbReference type="NCBI Taxonomy" id="87458"/>
    <lineage>
        <taxon>Bacteria</taxon>
        <taxon>Bacillati</taxon>
        <taxon>Bacillota</taxon>
        <taxon>Bacilli</taxon>
        <taxon>Lactobacillales</taxon>
        <taxon>Aerococcaceae</taxon>
        <taxon>Ruoffia</taxon>
    </lineage>
</organism>
<accession>A0ABS0LLY4</accession>
<dbReference type="SUPFAM" id="SSF52540">
    <property type="entry name" value="P-loop containing nucleoside triphosphate hydrolases"/>
    <property type="match status" value="1"/>
</dbReference>
<dbReference type="InterPro" id="IPR002789">
    <property type="entry name" value="HerA_central"/>
</dbReference>
<name>A0ABS0LLY4_9LACT</name>
<protein>
    <submittedName>
        <fullName evidence="2">ATP-binding protein</fullName>
    </submittedName>
</protein>
<dbReference type="PANTHER" id="PTHR42957:SF1">
    <property type="entry name" value="HELICASE MJ1565-RELATED"/>
    <property type="match status" value="1"/>
</dbReference>
<dbReference type="RefSeq" id="WP_197105325.1">
    <property type="nucleotide sequence ID" value="NZ_JACCEL010000046.1"/>
</dbReference>
<evidence type="ECO:0000313" key="3">
    <source>
        <dbReference type="Proteomes" id="UP000823401"/>
    </source>
</evidence>
<dbReference type="InterPro" id="IPR008571">
    <property type="entry name" value="HerA-like"/>
</dbReference>
<dbReference type="PANTHER" id="PTHR42957">
    <property type="entry name" value="HELICASE MJ1565-RELATED"/>
    <property type="match status" value="1"/>
</dbReference>
<reference evidence="2 3" key="1">
    <citation type="submission" date="2020-07" db="EMBL/GenBank/DDBJ databases">
        <title>Facklamia lactis sp. nov., isolated from raw milk.</title>
        <authorList>
            <person name="Doll E.V."/>
            <person name="Huptas C."/>
            <person name="Staib L."/>
            <person name="Wenning M."/>
            <person name="Scherer S."/>
        </authorList>
    </citation>
    <scope>NUCLEOTIDE SEQUENCE [LARGE SCALE GENOMIC DNA]</scope>
    <source>
        <strain evidence="2 3">DSM 104272</strain>
    </source>
</reference>
<sequence>MSSNPFVVGNIISIEGLRVTAMMHDNTNLLNYYYDGEYYSGVGIGTYIGIIRGPFTIIGKVEKEFLEDSYNDISNQEYGLDRFKRLIELKIIGKFNQNNDFVKGLGTFPLIYDEVVLLTEKKIQKIIQGNSVNHLFSYAIGNTVNEEIAFNLPWNNIFNTHIGIFGNTGSGKSNTLAKIYTELFSLNDSKVYHSGISQFVFIDFNGEYTRKDVLTTNKKTLKLSTSNDTSDKIRLSEKQFWDTETLSILFSATEKTQQPFLKNAINYYVIRNNYNISKDSIIEDIGKAFYNVFRRNNNKESLGILRNIFKKISFDSHFDNRTSNNDVYVWLNANWHSANSTYYNDDSSLSTNFYMSQKTEQDINNNRDELIRKLSSEPSVDSAFEQLTLADKLSIFTQLRLIFNLASNYSQFDHISPLIERIESRSNIIDRLIEINNEKIEEEVIVISLGDCNQEAKKVIPLLITKQFYREHKTKILNESGLNKTVHLIIDEAHNILSESSNREESTWKDYRLEVFEEIIKEGRKFGFYVTISSQRPSDISPTIISQIHNFFIHRLVNEQDLKMIGNTINSLDILSRRNIPELGAGQCVVTGTSFDMPIIIKVDQLPSNQTPDSENANLERIWSLQYHIELLKKQVSIESIESLIRILDRDNFLISVTLDKYIPNFNNNYYLREIIEHLHNEYTGKKVNFIKDIENSRVVLYKEGEDINKLLPEFESDKSY</sequence>
<dbReference type="Pfam" id="PF01935">
    <property type="entry name" value="DUF87"/>
    <property type="match status" value="1"/>
</dbReference>
<keyword evidence="2" id="KW-0547">Nucleotide-binding</keyword>
<keyword evidence="3" id="KW-1185">Reference proteome</keyword>
<feature type="domain" description="Helicase HerA central" evidence="1">
    <location>
        <begin position="140"/>
        <end position="373"/>
    </location>
</feature>
<dbReference type="Gene3D" id="3.40.50.300">
    <property type="entry name" value="P-loop containing nucleotide triphosphate hydrolases"/>
    <property type="match status" value="2"/>
</dbReference>
<keyword evidence="2" id="KW-0067">ATP-binding</keyword>
<gene>
    <name evidence="2" type="ORF">HYQ42_11020</name>
</gene>
<dbReference type="Proteomes" id="UP000823401">
    <property type="component" value="Unassembled WGS sequence"/>
</dbReference>
<comment type="caution">
    <text evidence="2">The sequence shown here is derived from an EMBL/GenBank/DDBJ whole genome shotgun (WGS) entry which is preliminary data.</text>
</comment>
<dbReference type="InterPro" id="IPR027417">
    <property type="entry name" value="P-loop_NTPase"/>
</dbReference>